<dbReference type="GO" id="GO:0004674">
    <property type="term" value="F:protein serine/threonine kinase activity"/>
    <property type="evidence" value="ECO:0000318"/>
    <property type="project" value="GO_Central"/>
</dbReference>
<evidence type="ECO:0000256" key="1">
    <source>
        <dbReference type="SAM" id="MobiDB-lite"/>
    </source>
</evidence>
<protein>
    <recommendedName>
        <fullName evidence="2">Protein kinase domain-containing protein</fullName>
    </recommendedName>
</protein>
<dbReference type="PaxDb" id="3055-EDO95693"/>
<feature type="region of interest" description="Disordered" evidence="1">
    <location>
        <begin position="691"/>
        <end position="725"/>
    </location>
</feature>
<dbReference type="PANTHER" id="PTHR44329:SF214">
    <property type="entry name" value="PROTEIN KINASE DOMAIN-CONTAINING PROTEIN"/>
    <property type="match status" value="1"/>
</dbReference>
<feature type="region of interest" description="Disordered" evidence="1">
    <location>
        <begin position="992"/>
        <end position="1043"/>
    </location>
</feature>
<organism evidence="3 4">
    <name type="scientific">Chlamydomonas reinhardtii</name>
    <name type="common">Chlamydomonas smithii</name>
    <dbReference type="NCBI Taxonomy" id="3055"/>
    <lineage>
        <taxon>Eukaryota</taxon>
        <taxon>Viridiplantae</taxon>
        <taxon>Chlorophyta</taxon>
        <taxon>core chlorophytes</taxon>
        <taxon>Chlorophyceae</taxon>
        <taxon>CS clade</taxon>
        <taxon>Chlamydomonadales</taxon>
        <taxon>Chlamydomonadaceae</taxon>
        <taxon>Chlamydomonas</taxon>
    </lineage>
</organism>
<dbReference type="Gene3D" id="1.10.510.10">
    <property type="entry name" value="Transferase(Phosphotransferase) domain 1"/>
    <property type="match status" value="1"/>
</dbReference>
<dbReference type="InterPro" id="IPR051681">
    <property type="entry name" value="Ser/Thr_Kinases-Pseudokinases"/>
</dbReference>
<feature type="compositionally biased region" description="Low complexity" evidence="1">
    <location>
        <begin position="691"/>
        <end position="710"/>
    </location>
</feature>
<reference evidence="3 4" key="1">
    <citation type="journal article" date="2007" name="Science">
        <title>The Chlamydomonas genome reveals the evolution of key animal and plant functions.</title>
        <authorList>
            <person name="Merchant S.S."/>
            <person name="Prochnik S.E."/>
            <person name="Vallon O."/>
            <person name="Harris E.H."/>
            <person name="Karpowicz S.J."/>
            <person name="Witman G.B."/>
            <person name="Terry A."/>
            <person name="Salamov A."/>
            <person name="Fritz-Laylin L.K."/>
            <person name="Marechal-Drouard L."/>
            <person name="Marshall W.F."/>
            <person name="Qu L.H."/>
            <person name="Nelson D.R."/>
            <person name="Sanderfoot A.A."/>
            <person name="Spalding M.H."/>
            <person name="Kapitonov V.V."/>
            <person name="Ren Q."/>
            <person name="Ferris P."/>
            <person name="Lindquist E."/>
            <person name="Shapiro H."/>
            <person name="Lucas S.M."/>
            <person name="Grimwood J."/>
            <person name="Schmutz J."/>
            <person name="Cardol P."/>
            <person name="Cerutti H."/>
            <person name="Chanfreau G."/>
            <person name="Chen C.L."/>
            <person name="Cognat V."/>
            <person name="Croft M.T."/>
            <person name="Dent R."/>
            <person name="Dutcher S."/>
            <person name="Fernandez E."/>
            <person name="Fukuzawa H."/>
            <person name="Gonzalez-Ballester D."/>
            <person name="Gonzalez-Halphen D."/>
            <person name="Hallmann A."/>
            <person name="Hanikenne M."/>
            <person name="Hippler M."/>
            <person name="Inwood W."/>
            <person name="Jabbari K."/>
            <person name="Kalanon M."/>
            <person name="Kuras R."/>
            <person name="Lefebvre P.A."/>
            <person name="Lemaire S.D."/>
            <person name="Lobanov A.V."/>
            <person name="Lohr M."/>
            <person name="Manuell A."/>
            <person name="Meier I."/>
            <person name="Mets L."/>
            <person name="Mittag M."/>
            <person name="Mittelmeier T."/>
            <person name="Moroney J.V."/>
            <person name="Moseley J."/>
            <person name="Napoli C."/>
            <person name="Nedelcu A.M."/>
            <person name="Niyogi K."/>
            <person name="Novoselov S.V."/>
            <person name="Paulsen I.T."/>
            <person name="Pazour G."/>
            <person name="Purton S."/>
            <person name="Ral J.P."/>
            <person name="Riano-Pachon D.M."/>
            <person name="Riekhof W."/>
            <person name="Rymarquis L."/>
            <person name="Schroda M."/>
            <person name="Stern D."/>
            <person name="Umen J."/>
            <person name="Willows R."/>
            <person name="Wilson N."/>
            <person name="Zimmer S.L."/>
            <person name="Allmer J."/>
            <person name="Balk J."/>
            <person name="Bisova K."/>
            <person name="Chen C.J."/>
            <person name="Elias M."/>
            <person name="Gendler K."/>
            <person name="Hauser C."/>
            <person name="Lamb M.R."/>
            <person name="Ledford H."/>
            <person name="Long J.C."/>
            <person name="Minagawa J."/>
            <person name="Page M.D."/>
            <person name="Pan J."/>
            <person name="Pootakham W."/>
            <person name="Roje S."/>
            <person name="Rose A."/>
            <person name="Stahlberg E."/>
            <person name="Terauchi A.M."/>
            <person name="Yang P."/>
            <person name="Ball S."/>
            <person name="Bowler C."/>
            <person name="Dieckmann C.L."/>
            <person name="Gladyshev V.N."/>
            <person name="Green P."/>
            <person name="Jorgensen R."/>
            <person name="Mayfield S."/>
            <person name="Mueller-Roeber B."/>
            <person name="Rajamani S."/>
            <person name="Sayre R.T."/>
            <person name="Brokstein P."/>
            <person name="Dubchak I."/>
            <person name="Goodstein D."/>
            <person name="Hornick L."/>
            <person name="Huang Y.W."/>
            <person name="Jhaveri J."/>
            <person name="Luo Y."/>
            <person name="Martinez D."/>
            <person name="Ngau W.C."/>
            <person name="Otillar B."/>
            <person name="Poliakov A."/>
            <person name="Porter A."/>
            <person name="Szajkowski L."/>
            <person name="Werner G."/>
            <person name="Zhou K."/>
            <person name="Grigoriev I.V."/>
            <person name="Rokhsar D.S."/>
            <person name="Grossman A.R."/>
        </authorList>
    </citation>
    <scope>NUCLEOTIDE SEQUENCE [LARGE SCALE GENOMIC DNA]</scope>
    <source>
        <strain evidence="4">CC-503</strain>
    </source>
</reference>
<dbReference type="InterPro" id="IPR011009">
    <property type="entry name" value="Kinase-like_dom_sf"/>
</dbReference>
<dbReference type="InterPro" id="IPR000719">
    <property type="entry name" value="Prot_kinase_dom"/>
</dbReference>
<name>A0A2K3E5H5_CHLRE</name>
<dbReference type="Gene3D" id="3.30.200.20">
    <property type="entry name" value="Phosphorylase Kinase, domain 1"/>
    <property type="match status" value="1"/>
</dbReference>
<dbReference type="GO" id="GO:0005524">
    <property type="term" value="F:ATP binding"/>
    <property type="evidence" value="ECO:0007669"/>
    <property type="project" value="InterPro"/>
</dbReference>
<keyword evidence="4" id="KW-1185">Reference proteome</keyword>
<dbReference type="Gramene" id="PNW88041">
    <property type="protein sequence ID" value="PNW88041"/>
    <property type="gene ID" value="CHLRE_01g011800v5"/>
</dbReference>
<evidence type="ECO:0000259" key="2">
    <source>
        <dbReference type="PROSITE" id="PS50011"/>
    </source>
</evidence>
<dbReference type="GO" id="GO:0007165">
    <property type="term" value="P:signal transduction"/>
    <property type="evidence" value="ECO:0000318"/>
    <property type="project" value="GO_Central"/>
</dbReference>
<gene>
    <name evidence="3" type="ORF">CHLRE_01g011800v5</name>
</gene>
<feature type="compositionally biased region" description="Polar residues" evidence="1">
    <location>
        <begin position="394"/>
        <end position="407"/>
    </location>
</feature>
<dbReference type="Proteomes" id="UP000006906">
    <property type="component" value="Chromosome 1"/>
</dbReference>
<dbReference type="ExpressionAtlas" id="A0A2K3E5H5">
    <property type="expression patterns" value="baseline"/>
</dbReference>
<feature type="region of interest" description="Disordered" evidence="1">
    <location>
        <begin position="309"/>
        <end position="332"/>
    </location>
</feature>
<dbReference type="PANTHER" id="PTHR44329">
    <property type="entry name" value="SERINE/THREONINE-PROTEIN KINASE TNNI3K-RELATED"/>
    <property type="match status" value="1"/>
</dbReference>
<feature type="region of interest" description="Disordered" evidence="1">
    <location>
        <begin position="206"/>
        <end position="228"/>
    </location>
</feature>
<dbReference type="STRING" id="3055.A0A2K3E5H5"/>
<proteinExistence type="predicted"/>
<dbReference type="PROSITE" id="PS00108">
    <property type="entry name" value="PROTEIN_KINASE_ST"/>
    <property type="match status" value="1"/>
</dbReference>
<dbReference type="InterPro" id="IPR001245">
    <property type="entry name" value="Ser-Thr/Tyr_kinase_cat_dom"/>
</dbReference>
<dbReference type="InParanoid" id="A0A2K3E5H5"/>
<dbReference type="SMART" id="SM00220">
    <property type="entry name" value="S_TKc"/>
    <property type="match status" value="1"/>
</dbReference>
<sequence>MLPLPLPLGAYDGTSSTQQRGLLQASDRAAGVDAAEVAAAAGYPSAGAVLVSTAAQLVAAIADPGVQVAVLTSSVSLTEADWAPVAQPVVEVRRNLTLLGAHTDPAAWPITDFGYTAHVDGVGIVRDAKVRLAPGYTLTLRRLVLHEARDQPQFLFMGLDLLAVELPLPNSTLASAWPIVVLRETALWQRSCLPVSQMGLSGRTIPRPSFVPGTQNSTGTSVPRPPDCVNSSTAAPMARCWPARGIYNDMAMYAYDPDPFNRQTPAGYVMQLVNAPYWCDQLMTDECVKTNGGYVGCYYSLYPYRRRSTNTTTTGNSTAATTTTSGNTTDNSTHAAWAQSAANGNGSSGASGIPLAPVLGGILGGLAGLALIVAGLFVARVHRQRQAQGRGDPKSSSQDPSGSTSAVSAAHEQILLTKEGHFQANGSASAVSRAGPVVVSMGSVQSSVISSAAAQLLITAAGNDPNAYTSVGSNAAREAAACDMPLTGRARLASSGVSGGGYIKVLGSGCDGMSGPRSGSAPEMTSGTTQIVHVLGADPVEPSNEDELALVPVTPLTPFQSHIPLDVKLGYGGGEVRLLPVTLGKGACGRVVQGVWCGRRVAVKLLHRGLFNAAAAAHGGSDAAALGPGSPSPAVAGAVTVNSRGLLVSLTQHGPGGGVPAAAAALPADGGSGWPTTAAFSLNAAAAVRGSSPSEREVPAAAPSAAQQDSSSRHTQCGHEASSNPTAENGVLVAAAARPGAAAAALTALAATQAPAALSSAAWWDGTDFGPSGVTTLTPMQPAAGGTATGGSASCNSTTLGFAQSSERQGVLSLLQTATPGVAAQCLLLQDRGQGGDAALLGQGAAAGCTEAGLKRNDGAVQLSPVDVGQGTLLTQESEGLKPPSPLGGQVAGAREAEQQVPKHANAGDAMASAAASPGAFRPLKLAHIRMGGSSVLNPLSSNVAGRNHQGLHLQQPRLERQLLSDAPSMPHVSSLAGGAGEVADTVRGGAVAHVGSGGDRTPRQSPQPLLEPPAGEKWSPDDTDAGGEGVGKTANSDASDTYVEPEVSTLDAAGAVPVDRLQAKPWIPLTHGGAIRRTMAQEVEVLARLQHANIVQLLAANLNPACPCLVVELMDTSLDKVLYGGVSAAGPAAQAGSAGAGGGCLSPRSQAPLLPLPKVLHIALQVARALAYLHPTIIHRDLKPANVLVSDPDSASPVVKIADFGLSRLQDTVLITAHVDVGTAPYMAPEALDARNCVITHHSDMYSYGIMLYEMLAGARPWRGMNMLQIAVAVCDNKQRPRVEDLGQARCPPGLRALVAQCWDPVPERRPSAAEVAKQLAIMMQQLKM</sequence>
<dbReference type="SUPFAM" id="SSF56112">
    <property type="entry name" value="Protein kinase-like (PK-like)"/>
    <property type="match status" value="1"/>
</dbReference>
<dbReference type="EMBL" id="CM008962">
    <property type="protein sequence ID" value="PNW88041.1"/>
    <property type="molecule type" value="Genomic_DNA"/>
</dbReference>
<evidence type="ECO:0000313" key="3">
    <source>
        <dbReference type="EMBL" id="PNW88041.1"/>
    </source>
</evidence>
<feature type="region of interest" description="Disordered" evidence="1">
    <location>
        <begin position="385"/>
        <end position="410"/>
    </location>
</feature>
<accession>A0A2K3E5H5</accession>
<dbReference type="PROSITE" id="PS50011">
    <property type="entry name" value="PROTEIN_KINASE_DOM"/>
    <property type="match status" value="1"/>
</dbReference>
<feature type="compositionally biased region" description="Polar residues" evidence="1">
    <location>
        <begin position="212"/>
        <end position="221"/>
    </location>
</feature>
<dbReference type="Pfam" id="PF07714">
    <property type="entry name" value="PK_Tyr_Ser-Thr"/>
    <property type="match status" value="1"/>
</dbReference>
<dbReference type="OrthoDB" id="545598at2759"/>
<dbReference type="RefSeq" id="XP_042928232.1">
    <property type="nucleotide sequence ID" value="XM_043058318.1"/>
</dbReference>
<dbReference type="GeneID" id="5718216"/>
<dbReference type="KEGG" id="cre:CHLRE_01g011800v5"/>
<dbReference type="InterPro" id="IPR008271">
    <property type="entry name" value="Ser/Thr_kinase_AS"/>
</dbReference>
<evidence type="ECO:0000313" key="4">
    <source>
        <dbReference type="Proteomes" id="UP000006906"/>
    </source>
</evidence>
<feature type="domain" description="Protein kinase" evidence="2">
    <location>
        <begin position="981"/>
        <end position="1323"/>
    </location>
</feature>